<evidence type="ECO:0000256" key="3">
    <source>
        <dbReference type="ARBA" id="ARBA00023125"/>
    </source>
</evidence>
<dbReference type="SUPFAM" id="SSF101936">
    <property type="entry name" value="DNA-binding pseudobarrel domain"/>
    <property type="match status" value="1"/>
</dbReference>
<keyword evidence="7" id="KW-1185">Reference proteome</keyword>
<dbReference type="EMBL" id="JBJUIK010000001">
    <property type="protein sequence ID" value="KAL3536713.1"/>
    <property type="molecule type" value="Genomic_DNA"/>
</dbReference>
<organism evidence="6 7">
    <name type="scientific">Cinchona calisaya</name>
    <dbReference type="NCBI Taxonomy" id="153742"/>
    <lineage>
        <taxon>Eukaryota</taxon>
        <taxon>Viridiplantae</taxon>
        <taxon>Streptophyta</taxon>
        <taxon>Embryophyta</taxon>
        <taxon>Tracheophyta</taxon>
        <taxon>Spermatophyta</taxon>
        <taxon>Magnoliopsida</taxon>
        <taxon>eudicotyledons</taxon>
        <taxon>Gunneridae</taxon>
        <taxon>Pentapetalae</taxon>
        <taxon>asterids</taxon>
        <taxon>lamiids</taxon>
        <taxon>Gentianales</taxon>
        <taxon>Rubiaceae</taxon>
        <taxon>Cinchonoideae</taxon>
        <taxon>Cinchoneae</taxon>
        <taxon>Cinchona</taxon>
    </lineage>
</organism>
<dbReference type="InterPro" id="IPR003340">
    <property type="entry name" value="B3_DNA-bd"/>
</dbReference>
<comment type="subcellular location">
    <subcellularLocation>
        <location evidence="1">Nucleus</location>
    </subcellularLocation>
</comment>
<reference evidence="6 7" key="1">
    <citation type="submission" date="2024-11" db="EMBL/GenBank/DDBJ databases">
        <title>A near-complete genome assembly of Cinchona calisaya.</title>
        <authorList>
            <person name="Lian D.C."/>
            <person name="Zhao X.W."/>
            <person name="Wei L."/>
        </authorList>
    </citation>
    <scope>NUCLEOTIDE SEQUENCE [LARGE SCALE GENOMIC DNA]</scope>
    <source>
        <tissue evidence="6">Nenye</tissue>
    </source>
</reference>
<name>A0ABD3B028_9GENT</name>
<evidence type="ECO:0000256" key="1">
    <source>
        <dbReference type="ARBA" id="ARBA00004123"/>
    </source>
</evidence>
<dbReference type="CDD" id="cd10017">
    <property type="entry name" value="B3_DNA"/>
    <property type="match status" value="1"/>
</dbReference>
<keyword evidence="3" id="KW-0238">DNA-binding</keyword>
<evidence type="ECO:0008006" key="8">
    <source>
        <dbReference type="Google" id="ProtNLM"/>
    </source>
</evidence>
<proteinExistence type="predicted"/>
<dbReference type="Proteomes" id="UP001630127">
    <property type="component" value="Unassembled WGS sequence"/>
</dbReference>
<evidence type="ECO:0000313" key="7">
    <source>
        <dbReference type="Proteomes" id="UP001630127"/>
    </source>
</evidence>
<dbReference type="GO" id="GO:0003677">
    <property type="term" value="F:DNA binding"/>
    <property type="evidence" value="ECO:0007669"/>
    <property type="project" value="UniProtKB-KW"/>
</dbReference>
<dbReference type="PANTHER" id="PTHR31541">
    <property type="entry name" value="B3 DOMAIN PLANT PROTEIN-RELATED"/>
    <property type="match status" value="1"/>
</dbReference>
<dbReference type="GO" id="GO:0005634">
    <property type="term" value="C:nucleus"/>
    <property type="evidence" value="ECO:0007669"/>
    <property type="project" value="UniProtKB-SubCell"/>
</dbReference>
<evidence type="ECO:0000256" key="5">
    <source>
        <dbReference type="ARBA" id="ARBA00023242"/>
    </source>
</evidence>
<dbReference type="Pfam" id="PF03754">
    <property type="entry name" value="At2g31720-like"/>
    <property type="match status" value="1"/>
</dbReference>
<dbReference type="InterPro" id="IPR015300">
    <property type="entry name" value="DNA-bd_pseudobarrel_sf"/>
</dbReference>
<keyword evidence="5" id="KW-0539">Nucleus</keyword>
<dbReference type="InterPro" id="IPR005508">
    <property type="entry name" value="At2g31720-like"/>
</dbReference>
<keyword evidence="4" id="KW-0804">Transcription</keyword>
<comment type="caution">
    <text evidence="6">The sequence shown here is derived from an EMBL/GenBank/DDBJ whole genome shotgun (WGS) entry which is preliminary data.</text>
</comment>
<evidence type="ECO:0000256" key="2">
    <source>
        <dbReference type="ARBA" id="ARBA00023015"/>
    </source>
</evidence>
<protein>
    <recommendedName>
        <fullName evidence="8">TF-B3 domain-containing protein</fullName>
    </recommendedName>
</protein>
<dbReference type="Gene3D" id="2.40.330.10">
    <property type="entry name" value="DNA-binding pseudobarrel domain"/>
    <property type="match status" value="1"/>
</dbReference>
<keyword evidence="2" id="KW-0805">Transcription regulation</keyword>
<dbReference type="AlphaFoldDB" id="A0ABD3B028"/>
<evidence type="ECO:0000313" key="6">
    <source>
        <dbReference type="EMBL" id="KAL3536713.1"/>
    </source>
</evidence>
<accession>A0ABD3B028</accession>
<gene>
    <name evidence="6" type="ORF">ACH5RR_000079</name>
</gene>
<evidence type="ECO:0000256" key="4">
    <source>
        <dbReference type="ARBA" id="ARBA00023163"/>
    </source>
</evidence>
<sequence>MIVVANPQPIRAVMMDQQHQDANPRPIRAVMMNQPHEDAVANYLRTRVMIRTRWGLEIPEGSHYIAKKTLKESDVSSAQSRLMLPSCDKISQIWDDLERNMIVPVTNENTCVSVRVTVMDYRRQLHLMDLTKWPSVKKFVLNKGWVSLVRDNHLVEGDEVEIWYFRDDSFLLFVVDTGFHLREQEIIQED</sequence>
<dbReference type="PANTHER" id="PTHR31541:SF27">
    <property type="entry name" value="TF-B3 DOMAIN-CONTAINING PROTEIN"/>
    <property type="match status" value="1"/>
</dbReference>